<dbReference type="OrthoDB" id="387491at2157"/>
<dbReference type="Proteomes" id="UP000277582">
    <property type="component" value="Unassembled WGS sequence"/>
</dbReference>
<gene>
    <name evidence="5" type="ORF">D6D85_16400</name>
</gene>
<evidence type="ECO:0000313" key="6">
    <source>
        <dbReference type="Proteomes" id="UP000277582"/>
    </source>
</evidence>
<keyword evidence="6" id="KW-1185">Reference proteome</keyword>
<feature type="domain" description="GxGYxYP putative glycoside hydrolase C-terminal" evidence="1">
    <location>
        <begin position="389"/>
        <end position="531"/>
    </location>
</feature>
<proteinExistence type="predicted"/>
<dbReference type="Gene3D" id="3.20.20.490">
    <property type="entry name" value="GxGYxYP glycoside hydrolase, C-terminal domain"/>
    <property type="match status" value="1"/>
</dbReference>
<dbReference type="EMBL" id="RCOS01000179">
    <property type="protein sequence ID" value="RSN71244.1"/>
    <property type="molecule type" value="Genomic_DNA"/>
</dbReference>
<comment type="caution">
    <text evidence="5">The sequence shown here is derived from an EMBL/GenBank/DDBJ whole genome shotgun (WGS) entry which is preliminary data.</text>
</comment>
<evidence type="ECO:0000313" key="5">
    <source>
        <dbReference type="EMBL" id="RSN71244.1"/>
    </source>
</evidence>
<accession>A0A429GBQ1</accession>
<dbReference type="InterPro" id="IPR032626">
    <property type="entry name" value="GxGYxYP_N_1st"/>
</dbReference>
<dbReference type="Pfam" id="PF20957">
    <property type="entry name" value="GxGYxYP_N_2nd"/>
    <property type="match status" value="1"/>
</dbReference>
<dbReference type="PANTHER" id="PTHR37321:SF1">
    <property type="entry name" value="EXPORTED PROTEIN"/>
    <property type="match status" value="1"/>
</dbReference>
<reference evidence="5 6" key="1">
    <citation type="submission" date="2018-10" db="EMBL/GenBank/DDBJ databases">
        <title>Co-occurring genomic capacity for anaerobic methane metabolism and dissimilatory sulfite reduction discovered in the Korarchaeota.</title>
        <authorList>
            <person name="Mckay L.J."/>
            <person name="Dlakic M."/>
            <person name="Fields M.W."/>
            <person name="Delmont T.O."/>
            <person name="Eren A.M."/>
            <person name="Jay Z.J."/>
            <person name="Klingelsmith K.B."/>
            <person name="Rusch D.B."/>
            <person name="Inskeep W.P."/>
        </authorList>
    </citation>
    <scope>NUCLEOTIDE SEQUENCE [LARGE SCALE GENOMIC DNA]</scope>
    <source>
        <strain evidence="5 6">MDKW</strain>
    </source>
</reference>
<dbReference type="AlphaFoldDB" id="A0A429GBQ1"/>
<evidence type="ECO:0000259" key="2">
    <source>
        <dbReference type="Pfam" id="PF16216"/>
    </source>
</evidence>
<dbReference type="Pfam" id="PF14323">
    <property type="entry name" value="GxGYxYP_C"/>
    <property type="match status" value="1"/>
</dbReference>
<dbReference type="RefSeq" id="WP_125673033.1">
    <property type="nucleotide sequence ID" value="NZ_RCOS01000179.1"/>
</dbReference>
<dbReference type="InterPro" id="IPR048310">
    <property type="entry name" value="GxGYxYP_N_2nd"/>
</dbReference>
<feature type="domain" description="GxGYxYP putative glycoside hydrolase first N-terminal" evidence="2">
    <location>
        <begin position="118"/>
        <end position="168"/>
    </location>
</feature>
<organism evidence="5 6">
    <name type="scientific">Candidatus Methanodesulfokora washburnensis</name>
    <dbReference type="NCBI Taxonomy" id="2478471"/>
    <lineage>
        <taxon>Archaea</taxon>
        <taxon>Thermoproteota</taxon>
        <taxon>Candidatus Korarchaeia</taxon>
        <taxon>Candidatus Korarchaeia incertae sedis</taxon>
        <taxon>Candidatus Methanodesulfokora</taxon>
    </lineage>
</organism>
<evidence type="ECO:0000259" key="1">
    <source>
        <dbReference type="Pfam" id="PF14323"/>
    </source>
</evidence>
<sequence>MGTTGKILLVLVVVIILFLLLLMAGALTYKPSPVTGSIKERFISYSVSKGFGESTARRFYSEYEELVMDLYQRNASVLLPCLELYSRNATAFAEIYKSHKDTQSLITHVMQRLAYYKLLVVDARDISVLDPRLLTLVTIQGLANRERPSLYVIFKDTDALWLNNMRDLGIDTAFVQLEDAIRIFAEKASGYVVYDPSLPDTINVGTTLCGVYNAVLVHPGWISWLEDLGVRKKLFDLRGNFSDRVSAYKWAFERLWDKVDHKKLAVACPEYRVYPKYTSWPQVACRDYAVSLKLLTVYLNLSNQEEKALMERILAAMPNNSMVMGWNEEGEGAYVDLATRYGKFVAVMMHNFGPKNFANPTVWMHLKPPAQLNFSLPPVRPEVLGKGGVYITFYITDGDNLQFDQEMINLWSLRAGVPVAWTVSPFLIDVAPYMAYYYAKTMSENDTFVCGPSGAGYIYPVSNIHYLDQYLPHTLAYMKLSGLRIVEVLGYSDDAAAKYKRYMGNMLLAIKRDYNEQPGLFKIYGQSFYYIEADGHYMPVLFGALHFRNLHEFEKKLDEALKMYEKGPQPRFNPAEDLLGFSRKVDDPSSPTGMARYAAPGERLEGAHTFGPYVTLPAGRYTARFLLKIDRMTSEKVATLDVCTDIGRRIIASREISGSDFKEAGKYQWFELSFVLDRTTSNIEFRIWYRPESNVGLYCGLIDVPSNLGGGLPFLLVISQPWDISDWKGVAKLLHERSNITPINLHEFISLVNVEYGYGIAKSIMDERITAGKLSKDKAAELQALLDEALSLYKQGNCYEAVRKMIAFYRELSHS</sequence>
<dbReference type="PANTHER" id="PTHR37321">
    <property type="entry name" value="EXPORTED PROTEIN-RELATED"/>
    <property type="match status" value="1"/>
</dbReference>
<dbReference type="InterPro" id="IPR038410">
    <property type="entry name" value="GxGYxYP_C_sf"/>
</dbReference>
<name>A0A429GBQ1_9CREN</name>
<dbReference type="Pfam" id="PF20958">
    <property type="entry name" value="GxGYxYP_N_3rd"/>
    <property type="match status" value="1"/>
</dbReference>
<protein>
    <recommendedName>
        <fullName evidence="7">GxGYxYP putative glycoside hydrolase N-terminal domain-containing protein</fullName>
    </recommendedName>
</protein>
<evidence type="ECO:0000259" key="4">
    <source>
        <dbReference type="Pfam" id="PF20958"/>
    </source>
</evidence>
<dbReference type="Pfam" id="PF16216">
    <property type="entry name" value="GxGYxYP_N"/>
    <property type="match status" value="1"/>
</dbReference>
<feature type="domain" description="GxGYxYP putative glycoside hydrolase second N-terminal" evidence="3">
    <location>
        <begin position="189"/>
        <end position="258"/>
    </location>
</feature>
<evidence type="ECO:0008006" key="7">
    <source>
        <dbReference type="Google" id="ProtNLM"/>
    </source>
</evidence>
<feature type="domain" description="GxGYxYP putative glycoside hydrolase third N-terminal" evidence="4">
    <location>
        <begin position="283"/>
        <end position="347"/>
    </location>
</feature>
<evidence type="ECO:0000259" key="3">
    <source>
        <dbReference type="Pfam" id="PF20957"/>
    </source>
</evidence>
<dbReference type="InterPro" id="IPR048309">
    <property type="entry name" value="GxGYxYP_N_3rd"/>
</dbReference>
<dbReference type="InterPro" id="IPR025832">
    <property type="entry name" value="GxGYxYP_C"/>
</dbReference>